<evidence type="ECO:0000313" key="16">
    <source>
        <dbReference type="Proteomes" id="UP001630127"/>
    </source>
</evidence>
<comment type="similarity">
    <text evidence="3">Belongs to the SINA (Seven in absentia) family.</text>
</comment>
<protein>
    <recommendedName>
        <fullName evidence="4">RING-type E3 ubiquitin transferase</fullName>
        <ecNumber evidence="4">2.3.2.27</ecNumber>
    </recommendedName>
</protein>
<evidence type="ECO:0000256" key="7">
    <source>
        <dbReference type="ARBA" id="ARBA00022771"/>
    </source>
</evidence>
<dbReference type="CDD" id="cd16571">
    <property type="entry name" value="RING-HC_SIAHs"/>
    <property type="match status" value="1"/>
</dbReference>
<dbReference type="Pfam" id="PF21362">
    <property type="entry name" value="Sina_RING"/>
    <property type="match status" value="1"/>
</dbReference>
<dbReference type="InterPro" id="IPR013083">
    <property type="entry name" value="Znf_RING/FYVE/PHD"/>
</dbReference>
<comment type="caution">
    <text evidence="15">The sequence shown here is derived from an EMBL/GenBank/DDBJ whole genome shotgun (WGS) entry which is preliminary data.</text>
</comment>
<feature type="compositionally biased region" description="Acidic residues" evidence="12">
    <location>
        <begin position="42"/>
        <end position="90"/>
    </location>
</feature>
<reference evidence="15 16" key="1">
    <citation type="submission" date="2024-11" db="EMBL/GenBank/DDBJ databases">
        <title>A near-complete genome assembly of Cinchona calisaya.</title>
        <authorList>
            <person name="Lian D.C."/>
            <person name="Zhao X.W."/>
            <person name="Wei L."/>
        </authorList>
    </citation>
    <scope>NUCLEOTIDE SEQUENCE [LARGE SCALE GENOMIC DNA]</scope>
    <source>
        <tissue evidence="15">Nenye</tissue>
    </source>
</reference>
<dbReference type="PANTHER" id="PTHR46632">
    <property type="entry name" value="E3 UBIQUITIN-PROTEIN LIGASE SINA-LIKE 4"/>
    <property type="match status" value="1"/>
</dbReference>
<name>A0ABD3A4Q6_9GENT</name>
<keyword evidence="8" id="KW-0833">Ubl conjugation pathway</keyword>
<evidence type="ECO:0000259" key="14">
    <source>
        <dbReference type="PROSITE" id="PS51081"/>
    </source>
</evidence>
<dbReference type="GO" id="GO:0008270">
    <property type="term" value="F:zinc ion binding"/>
    <property type="evidence" value="ECO:0007669"/>
    <property type="project" value="UniProtKB-KW"/>
</dbReference>
<keyword evidence="5" id="KW-0808">Transferase</keyword>
<dbReference type="EC" id="2.3.2.27" evidence="4"/>
<dbReference type="InterPro" id="IPR044286">
    <property type="entry name" value="SINL_plant"/>
</dbReference>
<dbReference type="Proteomes" id="UP001630127">
    <property type="component" value="Unassembled WGS sequence"/>
</dbReference>
<feature type="region of interest" description="Disordered" evidence="12">
    <location>
        <begin position="1"/>
        <end position="106"/>
    </location>
</feature>
<dbReference type="InterPro" id="IPR001841">
    <property type="entry name" value="Znf_RING"/>
</dbReference>
<keyword evidence="7 11" id="KW-0863">Zinc-finger</keyword>
<feature type="domain" description="RING-type" evidence="13">
    <location>
        <begin position="125"/>
        <end position="161"/>
    </location>
</feature>
<evidence type="ECO:0000256" key="9">
    <source>
        <dbReference type="ARBA" id="ARBA00022833"/>
    </source>
</evidence>
<keyword evidence="16" id="KW-1185">Reference proteome</keyword>
<dbReference type="Gene3D" id="3.30.40.10">
    <property type="entry name" value="Zinc/RING finger domain, C3HC4 (zinc finger)"/>
    <property type="match status" value="1"/>
</dbReference>
<organism evidence="15 16">
    <name type="scientific">Cinchona calisaya</name>
    <dbReference type="NCBI Taxonomy" id="153742"/>
    <lineage>
        <taxon>Eukaryota</taxon>
        <taxon>Viridiplantae</taxon>
        <taxon>Streptophyta</taxon>
        <taxon>Embryophyta</taxon>
        <taxon>Tracheophyta</taxon>
        <taxon>Spermatophyta</taxon>
        <taxon>Magnoliopsida</taxon>
        <taxon>eudicotyledons</taxon>
        <taxon>Gunneridae</taxon>
        <taxon>Pentapetalae</taxon>
        <taxon>asterids</taxon>
        <taxon>lamiids</taxon>
        <taxon>Gentianales</taxon>
        <taxon>Rubiaceae</taxon>
        <taxon>Cinchonoideae</taxon>
        <taxon>Cinchoneae</taxon>
        <taxon>Cinchona</taxon>
    </lineage>
</organism>
<comment type="pathway">
    <text evidence="2">Protein modification; protein ubiquitination.</text>
</comment>
<evidence type="ECO:0000256" key="10">
    <source>
        <dbReference type="ARBA" id="ARBA00024004"/>
    </source>
</evidence>
<dbReference type="AlphaFoldDB" id="A0ABD3A4Q6"/>
<accession>A0ABD3A4Q6</accession>
<dbReference type="SUPFAM" id="SSF49599">
    <property type="entry name" value="TRAF domain-like"/>
    <property type="match status" value="1"/>
</dbReference>
<comment type="function">
    <text evidence="10">E3 ubiquitin-protein ligase that mediates ubiquitination and subsequent proteasomal degradation of target proteins. E3 ubiquitin ligases accept ubiquitin from an E2 ubiquitin-conjugating enzyme in the form of a thioester and then directly transfers the ubiquitin to targeted substrates. It probably triggers the ubiquitin-mediated degradation of different substrates.</text>
</comment>
<evidence type="ECO:0000259" key="13">
    <source>
        <dbReference type="PROSITE" id="PS50089"/>
    </source>
</evidence>
<evidence type="ECO:0000256" key="5">
    <source>
        <dbReference type="ARBA" id="ARBA00022679"/>
    </source>
</evidence>
<dbReference type="InterPro" id="IPR013010">
    <property type="entry name" value="Znf_SIAH"/>
</dbReference>
<dbReference type="PROSITE" id="PS51081">
    <property type="entry name" value="ZF_SIAH"/>
    <property type="match status" value="1"/>
</dbReference>
<evidence type="ECO:0000256" key="6">
    <source>
        <dbReference type="ARBA" id="ARBA00022723"/>
    </source>
</evidence>
<gene>
    <name evidence="15" type="ORF">ACH5RR_013877</name>
</gene>
<evidence type="ECO:0000256" key="2">
    <source>
        <dbReference type="ARBA" id="ARBA00004906"/>
    </source>
</evidence>
<evidence type="ECO:0000313" key="15">
    <source>
        <dbReference type="EMBL" id="KAL3525505.1"/>
    </source>
</evidence>
<comment type="catalytic activity">
    <reaction evidence="1">
        <text>S-ubiquitinyl-[E2 ubiquitin-conjugating enzyme]-L-cysteine + [acceptor protein]-L-lysine = [E2 ubiquitin-conjugating enzyme]-L-cysteine + N(6)-ubiquitinyl-[acceptor protein]-L-lysine.</text>
        <dbReference type="EC" id="2.3.2.27"/>
    </reaction>
</comment>
<proteinExistence type="inferred from homology"/>
<evidence type="ECO:0000256" key="12">
    <source>
        <dbReference type="SAM" id="MobiDB-lite"/>
    </source>
</evidence>
<evidence type="ECO:0000256" key="8">
    <source>
        <dbReference type="ARBA" id="ARBA00022786"/>
    </source>
</evidence>
<evidence type="ECO:0000256" key="3">
    <source>
        <dbReference type="ARBA" id="ARBA00009119"/>
    </source>
</evidence>
<dbReference type="EMBL" id="JBJUIK010000006">
    <property type="protein sequence ID" value="KAL3525505.1"/>
    <property type="molecule type" value="Genomic_DNA"/>
</dbReference>
<dbReference type="SUPFAM" id="SSF57850">
    <property type="entry name" value="RING/U-box"/>
    <property type="match status" value="1"/>
</dbReference>
<dbReference type="GO" id="GO:0061630">
    <property type="term" value="F:ubiquitin protein ligase activity"/>
    <property type="evidence" value="ECO:0007669"/>
    <property type="project" value="UniProtKB-EC"/>
</dbReference>
<evidence type="ECO:0000256" key="4">
    <source>
        <dbReference type="ARBA" id="ARBA00012483"/>
    </source>
</evidence>
<sequence length="366" mass="41208">MARFSLEDEADERERPGPSSPNPKRQKLTIPPRSQPAVDPPAETDEEVDAEEEEESEHEIEAGEEESEYEDEEGEEGEEDDDGDQDEEESENHHQQQLSQPEVIEVGNRDGPISVTLTDPDVLDCPICLEPLSIPVFQCENGHVACTSCCSKIRNKCPSCSWPIGYNRCRAIEKVLESVKVSCRNLMYGCTCIVKYCHKLEHDHRCIFTPCSCPLLNCNFVGSCWHMGSHFNYSHPTSVNTFLFDKLFSVSLEKSQKFTILRESNETIIFILNHFSESRGSAINIVCLAPPGSGSRFSYELKAIDGDTSIQLLSSVESITKWVDCPPARKFLLVPSYYTSSCGRLKLNVRIRKDQSQVGELKLEMN</sequence>
<dbReference type="Pfam" id="PF21361">
    <property type="entry name" value="Sina_ZnF"/>
    <property type="match status" value="1"/>
</dbReference>
<dbReference type="PROSITE" id="PS50089">
    <property type="entry name" value="ZF_RING_2"/>
    <property type="match status" value="1"/>
</dbReference>
<evidence type="ECO:0000256" key="11">
    <source>
        <dbReference type="PROSITE-ProRule" id="PRU00455"/>
    </source>
</evidence>
<feature type="domain" description="SIAH-type" evidence="14">
    <location>
        <begin position="178"/>
        <end position="236"/>
    </location>
</feature>
<dbReference type="InterPro" id="IPR049548">
    <property type="entry name" value="Sina-like_RING"/>
</dbReference>
<keyword evidence="9" id="KW-0862">Zinc</keyword>
<keyword evidence="6" id="KW-0479">Metal-binding</keyword>
<evidence type="ECO:0000256" key="1">
    <source>
        <dbReference type="ARBA" id="ARBA00000900"/>
    </source>
</evidence>
<dbReference type="PANTHER" id="PTHR46632:SF16">
    <property type="entry name" value="E3 UBIQUITIN-PROTEIN LIGASE SINA-LIKE 10"/>
    <property type="match status" value="1"/>
</dbReference>